<keyword evidence="7" id="KW-1185">Reference proteome</keyword>
<evidence type="ECO:0000313" key="7">
    <source>
        <dbReference type="Proteomes" id="UP000003027"/>
    </source>
</evidence>
<feature type="domain" description="VENN motif-containing" evidence="5">
    <location>
        <begin position="20"/>
        <end position="57"/>
    </location>
</feature>
<accession>A0ABP2E9M2</accession>
<gene>
    <name evidence="6" type="ORF">ymoll0001_39140</name>
</gene>
<dbReference type="InterPro" id="IPR006914">
    <property type="entry name" value="VENN_dom"/>
</dbReference>
<evidence type="ECO:0000256" key="3">
    <source>
        <dbReference type="ARBA" id="ARBA00022913"/>
    </source>
</evidence>
<dbReference type="Proteomes" id="UP000003027">
    <property type="component" value="Unassembled WGS sequence"/>
</dbReference>
<keyword evidence="2" id="KW-0800">Toxin</keyword>
<keyword evidence="4" id="KW-0843">Virulence</keyword>
<evidence type="ECO:0000313" key="6">
    <source>
        <dbReference type="EMBL" id="EEQ08573.1"/>
    </source>
</evidence>
<feature type="non-terminal residue" evidence="6">
    <location>
        <position position="57"/>
    </location>
</feature>
<reference evidence="6" key="1">
    <citation type="submission" date="2008-12" db="EMBL/GenBank/DDBJ databases">
        <title>Annotation of the Yersinia mollaretii ATCC 43969 genome.</title>
        <authorList>
            <person name="Read T.D."/>
            <person name="Akmal A."/>
            <person name="Bishop-Lilly K."/>
            <person name="Chen P.E."/>
            <person name="Cook C."/>
            <person name="Kiley M.P."/>
            <person name="Lentz S."/>
            <person name="Mateczun A."/>
            <person name="Nagarajan N."/>
            <person name="Nolan N."/>
            <person name="Osborne B.I."/>
            <person name="Pop M."/>
            <person name="Sozhamannan S."/>
            <person name="Stewart A.C."/>
            <person name="Sulakvelidze A."/>
            <person name="Thomason B."/>
            <person name="Willner K."/>
            <person name="Zwick M.E."/>
        </authorList>
    </citation>
    <scope>NUCLEOTIDE SEQUENCE [LARGE SCALE GENOMIC DNA]</scope>
    <source>
        <strain evidence="6">ATCC 43969</strain>
    </source>
</reference>
<proteinExistence type="predicted"/>
<evidence type="ECO:0000256" key="1">
    <source>
        <dbReference type="ARBA" id="ARBA00004219"/>
    </source>
</evidence>
<evidence type="ECO:0000256" key="2">
    <source>
        <dbReference type="ARBA" id="ARBA00022656"/>
    </source>
</evidence>
<dbReference type="Pfam" id="PF04829">
    <property type="entry name" value="PT-VENN"/>
    <property type="match status" value="1"/>
</dbReference>
<evidence type="ECO:0000256" key="4">
    <source>
        <dbReference type="ARBA" id="ARBA00023026"/>
    </source>
</evidence>
<keyword evidence="3" id="KW-1266">Target cell cytoplasm</keyword>
<sequence length="57" mass="6152">MGDNFIGAQEWQAKSERQAQLARFFGGVAGAVFTGKSEGAYSGAHAAETTFRYNYLS</sequence>
<name>A0ABP2E9M2_YERMW</name>
<organism evidence="6 7">
    <name type="scientific">Yersinia mollaretii (strain ATCC 43969 / DSM 18520 / CIP 103324 / CNY 7263 / WAIP 204)</name>
    <dbReference type="NCBI Taxonomy" id="349967"/>
    <lineage>
        <taxon>Bacteria</taxon>
        <taxon>Pseudomonadati</taxon>
        <taxon>Pseudomonadota</taxon>
        <taxon>Gammaproteobacteria</taxon>
        <taxon>Enterobacterales</taxon>
        <taxon>Yersiniaceae</taxon>
        <taxon>Yersinia</taxon>
    </lineage>
</organism>
<comment type="subcellular location">
    <subcellularLocation>
        <location evidence="1">Target cell</location>
        <location evidence="1">Target cell cytoplasm</location>
    </subcellularLocation>
</comment>
<protein>
    <submittedName>
        <fullName evidence="6">Large exoprotein involved in heme utilization or adhesion</fullName>
    </submittedName>
</protein>
<dbReference type="EMBL" id="AALD02000132">
    <property type="protein sequence ID" value="EEQ08573.1"/>
    <property type="molecule type" value="Genomic_DNA"/>
</dbReference>
<evidence type="ECO:0000259" key="5">
    <source>
        <dbReference type="Pfam" id="PF04829"/>
    </source>
</evidence>
<comment type="caution">
    <text evidence="6">The sequence shown here is derived from an EMBL/GenBank/DDBJ whole genome shotgun (WGS) entry which is preliminary data.</text>
</comment>